<dbReference type="EMBL" id="AE003849">
    <property type="protein sequence ID" value="AAF83278.1"/>
    <property type="molecule type" value="Genomic_DNA"/>
</dbReference>
<gene>
    <name evidence="1" type="ordered locus">XF_0468</name>
</gene>
<protein>
    <submittedName>
        <fullName evidence="1">Uncharacterized protein</fullName>
    </submittedName>
</protein>
<dbReference type="Proteomes" id="UP000000812">
    <property type="component" value="Chromosome"/>
</dbReference>
<evidence type="ECO:0000313" key="1">
    <source>
        <dbReference type="EMBL" id="AAF83278.1"/>
    </source>
</evidence>
<proteinExistence type="predicted"/>
<dbReference type="KEGG" id="xfa:XF_0468"/>
<organism evidence="1 2">
    <name type="scientific">Xylella fastidiosa (strain 9a5c)</name>
    <dbReference type="NCBI Taxonomy" id="160492"/>
    <lineage>
        <taxon>Bacteria</taxon>
        <taxon>Pseudomonadati</taxon>
        <taxon>Pseudomonadota</taxon>
        <taxon>Gammaproteobacteria</taxon>
        <taxon>Lysobacterales</taxon>
        <taxon>Lysobacteraceae</taxon>
        <taxon>Xylella</taxon>
    </lineage>
</organism>
<dbReference type="HOGENOM" id="CLU_209311_0_0_6"/>
<reference evidence="1 2" key="1">
    <citation type="journal article" date="2000" name="Nature">
        <title>The genome sequence of the plant pathogen Xylella fastidiosa.</title>
        <authorList>
            <person name="Simpson A.J."/>
            <person name="Reinach F.C."/>
            <person name="Arruda P."/>
            <person name="Abreu F.A."/>
            <person name="Acencio M."/>
            <person name="Alvarenga R."/>
            <person name="Alves L.M."/>
            <person name="Araya J.E."/>
            <person name="Baia G.S."/>
            <person name="Baptista C.S."/>
            <person name="Barros M.H."/>
            <person name="Bonaccorsi E.D."/>
            <person name="Bordin S."/>
            <person name="Bove J.M."/>
            <person name="Briones M.R."/>
            <person name="Bueno M.R."/>
            <person name="Camargo A.A."/>
            <person name="Camargo L.E."/>
            <person name="Carraro D.M."/>
            <person name="Carrer H."/>
            <person name="Colauto N.B."/>
            <person name="Colombo C."/>
            <person name="Costa F.F."/>
            <person name="Costa M.C."/>
            <person name="Costa-Neto C.M."/>
            <person name="Coutinho L.L."/>
            <person name="Cristofani M."/>
            <person name="Dias-Neto E."/>
            <person name="Docena C."/>
            <person name="El-Dorry H."/>
            <person name="Facincani A.P."/>
            <person name="Ferreira A.J."/>
            <person name="Ferreira V.C."/>
            <person name="Ferro J.A."/>
            <person name="Fraga J.S."/>
            <person name="Franca S.C."/>
            <person name="Franco M.C."/>
            <person name="Frohme M."/>
            <person name="Furlan L.R."/>
            <person name="Garnier M."/>
            <person name="Goldman G.H."/>
            <person name="Goldman M.H."/>
            <person name="Gomes S.L."/>
            <person name="Gruber A."/>
            <person name="Ho P.L."/>
            <person name="Hoheisel J.D."/>
            <person name="Junqueira M.L."/>
            <person name="Kemper E.L."/>
            <person name="Kitajima J.P."/>
            <person name="Krieger J.E."/>
            <person name="Kuramae E.E."/>
            <person name="Laigret F."/>
            <person name="Lambais M.R."/>
            <person name="Leite L.C."/>
            <person name="Lemos E.G."/>
            <person name="Lemos M.V."/>
            <person name="Lopes S.A."/>
            <person name="Lopes C.R."/>
            <person name="Machado J.A."/>
            <person name="Machado M.A."/>
            <person name="Madeira A.M."/>
            <person name="Madeira H.M."/>
            <person name="Marino C.L."/>
            <person name="Marques M.V."/>
            <person name="Martins E.A."/>
            <person name="Martins E.M."/>
            <person name="Matsukuma A.Y."/>
            <person name="Menck C.F."/>
            <person name="Miracca E.C."/>
            <person name="Miyaki C.Y."/>
            <person name="Monteriro-Vitorello C.B."/>
            <person name="Moon D.H."/>
            <person name="Nagai M.A."/>
            <person name="Nascimento A.L."/>
            <person name="Netto L.E."/>
            <person name="Nhani A.Jr."/>
            <person name="Nobrega F.G."/>
            <person name="Nunes L.R."/>
            <person name="Oliveira M.A."/>
            <person name="de Oliveira M.C."/>
            <person name="de Oliveira R.C."/>
            <person name="Palmieri D.A."/>
            <person name="Paris A."/>
            <person name="Peixoto B.R."/>
            <person name="Pereira G.A."/>
            <person name="Pereira H.A.Jr."/>
            <person name="Pesquero J.B."/>
            <person name="Quaggio R.B."/>
            <person name="Roberto P.G."/>
            <person name="Rodrigues V."/>
            <person name="de M Rosa A.J."/>
            <person name="de Rosa V.E.Jr."/>
            <person name="de Sa R.G."/>
            <person name="Santelli R.V."/>
            <person name="Sawasaki H.E."/>
            <person name="da Silva A.C."/>
            <person name="da Silva A.M."/>
            <person name="da Silva F.R."/>
            <person name="da Silva W.A.Jr."/>
            <person name="da Silveira J.F."/>
            <person name="Silvestri M.L."/>
            <person name="Siqueira W.J."/>
            <person name="de Souza A.A."/>
            <person name="de Souza A.P."/>
            <person name="Terenzi M.F."/>
            <person name="Truffi D."/>
            <person name="Tsai S.M."/>
            <person name="Tsuhako M.H."/>
            <person name="Vallada H."/>
            <person name="Van Sluys M.A."/>
            <person name="Verjovski-Almeida S."/>
            <person name="Vettore A.L."/>
            <person name="Zago M.A."/>
            <person name="Zatz M."/>
            <person name="Meidanis J."/>
            <person name="Setubal J.C."/>
        </authorList>
    </citation>
    <scope>NUCLEOTIDE SEQUENCE [LARGE SCALE GENOMIC DNA]</scope>
    <source>
        <strain evidence="1 2">9a5c</strain>
    </source>
</reference>
<accession>Q9PG34</accession>
<dbReference type="STRING" id="160492.XF_0468"/>
<dbReference type="PIR" id="F82801">
    <property type="entry name" value="F82801"/>
</dbReference>
<sequence>MLKNALIGSKQSAFNRIVSMLQKMCCTSPHDPVVVMVRREGWDGMPSFTSEAIIWLATQAR</sequence>
<name>Q9PG34_XYLFA</name>
<dbReference type="AlphaFoldDB" id="Q9PG34"/>
<evidence type="ECO:0000313" key="2">
    <source>
        <dbReference type="Proteomes" id="UP000000812"/>
    </source>
</evidence>